<gene>
    <name evidence="2" type="ORF">SAY87_029180</name>
</gene>
<comment type="caution">
    <text evidence="2">The sequence shown here is derived from an EMBL/GenBank/DDBJ whole genome shotgun (WGS) entry which is preliminary data.</text>
</comment>
<evidence type="ECO:0000259" key="1">
    <source>
        <dbReference type="Pfam" id="PF23090"/>
    </source>
</evidence>
<proteinExistence type="predicted"/>
<evidence type="ECO:0000313" key="2">
    <source>
        <dbReference type="EMBL" id="KAK4774161.1"/>
    </source>
</evidence>
<protein>
    <recommendedName>
        <fullName evidence="1">MBTPS1 fourth domain-containing protein</fullName>
    </recommendedName>
</protein>
<sequence length="96" mass="10948">MEITQKTEVRMKIGGVRFTQMETNWGEDSSCPKRGSKRLPKSMRILWDQFHSIKYTPGSIPRDRLSGHSKGCSPLTRDITLKPLVHLLPALMKVDP</sequence>
<reference evidence="2 3" key="1">
    <citation type="journal article" date="2023" name="Hortic Res">
        <title>Pangenome of water caltrop reveals structural variations and asymmetric subgenome divergence after allopolyploidization.</title>
        <authorList>
            <person name="Zhang X."/>
            <person name="Chen Y."/>
            <person name="Wang L."/>
            <person name="Yuan Y."/>
            <person name="Fang M."/>
            <person name="Shi L."/>
            <person name="Lu R."/>
            <person name="Comes H.P."/>
            <person name="Ma Y."/>
            <person name="Chen Y."/>
            <person name="Huang G."/>
            <person name="Zhou Y."/>
            <person name="Zheng Z."/>
            <person name="Qiu Y."/>
        </authorList>
    </citation>
    <scope>NUCLEOTIDE SEQUENCE [LARGE SCALE GENOMIC DNA]</scope>
    <source>
        <tissue evidence="2">Roots</tissue>
    </source>
</reference>
<evidence type="ECO:0000313" key="3">
    <source>
        <dbReference type="Proteomes" id="UP001345219"/>
    </source>
</evidence>
<dbReference type="InterPro" id="IPR057032">
    <property type="entry name" value="MBTPS1_4th"/>
</dbReference>
<dbReference type="AlphaFoldDB" id="A0AAN7KW44"/>
<dbReference type="Pfam" id="PF23090">
    <property type="entry name" value="MBTPS1_4th"/>
    <property type="match status" value="1"/>
</dbReference>
<dbReference type="EMBL" id="JAXIOK010000004">
    <property type="protein sequence ID" value="KAK4774161.1"/>
    <property type="molecule type" value="Genomic_DNA"/>
</dbReference>
<organism evidence="2 3">
    <name type="scientific">Trapa incisa</name>
    <dbReference type="NCBI Taxonomy" id="236973"/>
    <lineage>
        <taxon>Eukaryota</taxon>
        <taxon>Viridiplantae</taxon>
        <taxon>Streptophyta</taxon>
        <taxon>Embryophyta</taxon>
        <taxon>Tracheophyta</taxon>
        <taxon>Spermatophyta</taxon>
        <taxon>Magnoliopsida</taxon>
        <taxon>eudicotyledons</taxon>
        <taxon>Gunneridae</taxon>
        <taxon>Pentapetalae</taxon>
        <taxon>rosids</taxon>
        <taxon>malvids</taxon>
        <taxon>Myrtales</taxon>
        <taxon>Lythraceae</taxon>
        <taxon>Trapa</taxon>
    </lineage>
</organism>
<dbReference type="Proteomes" id="UP001345219">
    <property type="component" value="Chromosome 22"/>
</dbReference>
<name>A0AAN7KW44_9MYRT</name>
<feature type="domain" description="MBTPS1 fourth" evidence="1">
    <location>
        <begin position="40"/>
        <end position="67"/>
    </location>
</feature>
<accession>A0AAN7KW44</accession>
<keyword evidence="3" id="KW-1185">Reference proteome</keyword>